<name>A0AAN9FJB9_CROPI</name>
<accession>A0AAN9FJB9</accession>
<reference evidence="1 2" key="1">
    <citation type="submission" date="2024-01" db="EMBL/GenBank/DDBJ databases">
        <title>The genomes of 5 underutilized Papilionoideae crops provide insights into root nodulation and disease resistanc.</title>
        <authorList>
            <person name="Yuan L."/>
        </authorList>
    </citation>
    <scope>NUCLEOTIDE SEQUENCE [LARGE SCALE GENOMIC DNA]</scope>
    <source>
        <strain evidence="1">ZHUSHIDOU_FW_LH</strain>
        <tissue evidence="1">Leaf</tissue>
    </source>
</reference>
<keyword evidence="2" id="KW-1185">Reference proteome</keyword>
<sequence length="117" mass="12885">MPIIFSTSSLALPGTLAHFTGLSALKNAAVALNPRGNEDVKIVILSAIASWEVRSPEIIQESLLSFFGSGLNEKETLRLLRAKRTGCLNHLRIYVVLVQRVLDGKRPIKEVRIPILL</sequence>
<dbReference type="AlphaFoldDB" id="A0AAN9FJB9"/>
<protein>
    <submittedName>
        <fullName evidence="1">Uncharacterized protein</fullName>
    </submittedName>
</protein>
<evidence type="ECO:0000313" key="2">
    <source>
        <dbReference type="Proteomes" id="UP001372338"/>
    </source>
</evidence>
<organism evidence="1 2">
    <name type="scientific">Crotalaria pallida</name>
    <name type="common">Smooth rattlebox</name>
    <name type="synonym">Crotalaria striata</name>
    <dbReference type="NCBI Taxonomy" id="3830"/>
    <lineage>
        <taxon>Eukaryota</taxon>
        <taxon>Viridiplantae</taxon>
        <taxon>Streptophyta</taxon>
        <taxon>Embryophyta</taxon>
        <taxon>Tracheophyta</taxon>
        <taxon>Spermatophyta</taxon>
        <taxon>Magnoliopsida</taxon>
        <taxon>eudicotyledons</taxon>
        <taxon>Gunneridae</taxon>
        <taxon>Pentapetalae</taxon>
        <taxon>rosids</taxon>
        <taxon>fabids</taxon>
        <taxon>Fabales</taxon>
        <taxon>Fabaceae</taxon>
        <taxon>Papilionoideae</taxon>
        <taxon>50 kb inversion clade</taxon>
        <taxon>genistoids sensu lato</taxon>
        <taxon>core genistoids</taxon>
        <taxon>Crotalarieae</taxon>
        <taxon>Crotalaria</taxon>
    </lineage>
</organism>
<gene>
    <name evidence="1" type="ORF">RIF29_15577</name>
</gene>
<dbReference type="EMBL" id="JAYWIO010000003">
    <property type="protein sequence ID" value="KAK7274485.1"/>
    <property type="molecule type" value="Genomic_DNA"/>
</dbReference>
<evidence type="ECO:0000313" key="1">
    <source>
        <dbReference type="EMBL" id="KAK7274485.1"/>
    </source>
</evidence>
<dbReference type="Proteomes" id="UP001372338">
    <property type="component" value="Unassembled WGS sequence"/>
</dbReference>
<comment type="caution">
    <text evidence="1">The sequence shown here is derived from an EMBL/GenBank/DDBJ whole genome shotgun (WGS) entry which is preliminary data.</text>
</comment>
<proteinExistence type="predicted"/>